<evidence type="ECO:0000256" key="1">
    <source>
        <dbReference type="SAM" id="Phobius"/>
    </source>
</evidence>
<dbReference type="OrthoDB" id="1450936at2"/>
<evidence type="ECO:0000313" key="2">
    <source>
        <dbReference type="EMBL" id="QAA82558.1"/>
    </source>
</evidence>
<dbReference type="RefSeq" id="WP_128250923.1">
    <property type="nucleotide sequence ID" value="NZ_CP034951.1"/>
</dbReference>
<gene>
    <name evidence="2" type="ORF">EI546_12885</name>
</gene>
<protein>
    <submittedName>
        <fullName evidence="2">Uncharacterized protein</fullName>
    </submittedName>
</protein>
<feature type="transmembrane region" description="Helical" evidence="1">
    <location>
        <begin position="7"/>
        <end position="26"/>
    </location>
</feature>
<reference evidence="2 3" key="1">
    <citation type="submission" date="2019-01" db="EMBL/GenBank/DDBJ databases">
        <title>Complete genome sequencing of Aequorivita sp. H23M31.</title>
        <authorList>
            <person name="Bae J.-W."/>
        </authorList>
    </citation>
    <scope>NUCLEOTIDE SEQUENCE [LARGE SCALE GENOMIC DNA]</scope>
    <source>
        <strain evidence="2 3">H23M31</strain>
    </source>
</reference>
<accession>A0A410G5J5</accession>
<keyword evidence="1" id="KW-0812">Transmembrane</keyword>
<name>A0A410G5J5_9FLAO</name>
<proteinExistence type="predicted"/>
<keyword evidence="1" id="KW-1133">Transmembrane helix</keyword>
<dbReference type="EMBL" id="CP034951">
    <property type="protein sequence ID" value="QAA82558.1"/>
    <property type="molecule type" value="Genomic_DNA"/>
</dbReference>
<dbReference type="Proteomes" id="UP000285517">
    <property type="component" value="Chromosome"/>
</dbReference>
<sequence length="61" mass="7035">MKEVNLPTILIVVSFLLIILNFIFTSDEMNSGFWFRIISSVVLILAMFLTIRGRKNKIDTT</sequence>
<feature type="transmembrane region" description="Helical" evidence="1">
    <location>
        <begin position="32"/>
        <end position="51"/>
    </location>
</feature>
<keyword evidence="1" id="KW-0472">Membrane</keyword>
<evidence type="ECO:0000313" key="3">
    <source>
        <dbReference type="Proteomes" id="UP000285517"/>
    </source>
</evidence>
<dbReference type="KEGG" id="aev:EI546_12885"/>
<keyword evidence="3" id="KW-1185">Reference proteome</keyword>
<dbReference type="AlphaFoldDB" id="A0A410G5J5"/>
<organism evidence="2 3">
    <name type="scientific">Aequorivita ciconiae</name>
    <dbReference type="NCBI Taxonomy" id="2494375"/>
    <lineage>
        <taxon>Bacteria</taxon>
        <taxon>Pseudomonadati</taxon>
        <taxon>Bacteroidota</taxon>
        <taxon>Flavobacteriia</taxon>
        <taxon>Flavobacteriales</taxon>
        <taxon>Flavobacteriaceae</taxon>
        <taxon>Aequorivita</taxon>
    </lineage>
</organism>